<organism evidence="1 2">
    <name type="scientific">Paludibacterium denitrificans</name>
    <dbReference type="NCBI Taxonomy" id="2675226"/>
    <lineage>
        <taxon>Bacteria</taxon>
        <taxon>Pseudomonadati</taxon>
        <taxon>Pseudomonadota</taxon>
        <taxon>Betaproteobacteria</taxon>
        <taxon>Neisseriales</taxon>
        <taxon>Chromobacteriaceae</taxon>
        <taxon>Paludibacterium</taxon>
    </lineage>
</organism>
<dbReference type="EMBL" id="WLYX01000001">
    <property type="protein sequence ID" value="MTD32308.1"/>
    <property type="molecule type" value="Genomic_DNA"/>
</dbReference>
<dbReference type="AlphaFoldDB" id="A0A844GAM6"/>
<proteinExistence type="predicted"/>
<sequence length="151" mass="17450">MSRKPSLHNGCSRGRWCNAICKRFVTIWRPSIMDELPTPLLPDFNSLVELYRQNPLAFEALRSQLLQAQVEAAAPRNRLKLEQTLTLIELTRRAAKNPVHAMVLANRLMWTAFGRLHRMFDEGTPLTVQERTHSAKVLVFAPRRPRDRPAR</sequence>
<reference evidence="1 2" key="1">
    <citation type="submission" date="2019-11" db="EMBL/GenBank/DDBJ databases">
        <title>Draft genome sequence of Paludibacterium sp. dN18-1.</title>
        <authorList>
            <person name="Im W.-T."/>
        </authorList>
    </citation>
    <scope>NUCLEOTIDE SEQUENCE [LARGE SCALE GENOMIC DNA]</scope>
    <source>
        <strain evidence="2">dN 18-1</strain>
    </source>
</reference>
<dbReference type="Proteomes" id="UP000446658">
    <property type="component" value="Unassembled WGS sequence"/>
</dbReference>
<comment type="caution">
    <text evidence="1">The sequence shown here is derived from an EMBL/GenBank/DDBJ whole genome shotgun (WGS) entry which is preliminary data.</text>
</comment>
<name>A0A844GAM6_9NEIS</name>
<dbReference type="Pfam" id="PF11333">
    <property type="entry name" value="DUF3135"/>
    <property type="match status" value="1"/>
</dbReference>
<dbReference type="InterPro" id="IPR021482">
    <property type="entry name" value="DUF3135"/>
</dbReference>
<evidence type="ECO:0000313" key="2">
    <source>
        <dbReference type="Proteomes" id="UP000446658"/>
    </source>
</evidence>
<keyword evidence="2" id="KW-1185">Reference proteome</keyword>
<gene>
    <name evidence="1" type="ORF">GKE73_00335</name>
</gene>
<evidence type="ECO:0000313" key="1">
    <source>
        <dbReference type="EMBL" id="MTD32308.1"/>
    </source>
</evidence>
<protein>
    <submittedName>
        <fullName evidence="1">DUF3135 domain-containing protein</fullName>
    </submittedName>
</protein>
<accession>A0A844GAM6</accession>